<dbReference type="PANTHER" id="PTHR13325">
    <property type="entry name" value="PROTEASE M50 MEMBRANE-BOUND TRANSCRIPTION FACTOR SITE 2 PROTEASE"/>
    <property type="match status" value="1"/>
</dbReference>
<comment type="caution">
    <text evidence="8">The sequence shown here is derived from an EMBL/GenBank/DDBJ whole genome shotgun (WGS) entry which is preliminary data.</text>
</comment>
<evidence type="ECO:0000259" key="7">
    <source>
        <dbReference type="Pfam" id="PF02163"/>
    </source>
</evidence>
<dbReference type="EMBL" id="SPOF01000054">
    <property type="protein sequence ID" value="TIB08653.1"/>
    <property type="molecule type" value="Genomic_DNA"/>
</dbReference>
<dbReference type="Pfam" id="PF02163">
    <property type="entry name" value="Peptidase_M50"/>
    <property type="match status" value="1"/>
</dbReference>
<dbReference type="InterPro" id="IPR001193">
    <property type="entry name" value="MBTPS2"/>
</dbReference>
<accession>A0A4T0HWG7</accession>
<dbReference type="GO" id="GO:0005737">
    <property type="term" value="C:cytoplasm"/>
    <property type="evidence" value="ECO:0007669"/>
    <property type="project" value="TreeGrafter"/>
</dbReference>
<dbReference type="AlphaFoldDB" id="A0A4T0HWG7"/>
<dbReference type="GO" id="GO:0016020">
    <property type="term" value="C:membrane"/>
    <property type="evidence" value="ECO:0007669"/>
    <property type="project" value="InterPro"/>
</dbReference>
<evidence type="ECO:0000256" key="2">
    <source>
        <dbReference type="ARBA" id="ARBA00022692"/>
    </source>
</evidence>
<feature type="transmembrane region" description="Helical" evidence="6">
    <location>
        <begin position="131"/>
        <end position="152"/>
    </location>
</feature>
<proteinExistence type="predicted"/>
<protein>
    <recommendedName>
        <fullName evidence="5">Endopeptidase S2P</fullName>
    </recommendedName>
</protein>
<dbReference type="GO" id="GO:0004222">
    <property type="term" value="F:metalloendopeptidase activity"/>
    <property type="evidence" value="ECO:0007669"/>
    <property type="project" value="InterPro"/>
</dbReference>
<evidence type="ECO:0000256" key="3">
    <source>
        <dbReference type="ARBA" id="ARBA00022989"/>
    </source>
</evidence>
<dbReference type="InterPro" id="IPR008915">
    <property type="entry name" value="Peptidase_M50"/>
</dbReference>
<keyword evidence="2 6" id="KW-0812">Transmembrane</keyword>
<gene>
    <name evidence="8" type="ORF">E3P90_03599</name>
</gene>
<feature type="transmembrane region" description="Helical" evidence="6">
    <location>
        <begin position="382"/>
        <end position="404"/>
    </location>
</feature>
<keyword evidence="4 6" id="KW-0472">Membrane</keyword>
<evidence type="ECO:0000313" key="9">
    <source>
        <dbReference type="Proteomes" id="UP000306954"/>
    </source>
</evidence>
<sequence>MRRFEFMSTRRLEVLAGSKYKGFIRQSYDLGVLISISSAFFTAAVVLKDSSSVIKALYNLFRGASAHLHARRYAEGRESESLAENLIIKPVLPGWTNPLSDLPIFLLAFVVVQVFHEAGHALAALYESVDIVSAGVAVAFPFIPGAFVALSQSQLANISLRPRARIICAGAYHNFILALLLSVAAYICSDQLFIYVGDYGRSVTEISEKNKLYGYIHPAAIITSIDTVNLGRPSDVDEMDVDIWDDYLLSRTKEPKSHYAWLVDLAVFNSSETSCCRSASLEEAVSGAGCFVPHQATLLANREACLDPSEVMLGEPVNCLETDEEKSVCVRPHPLSHMLRIGYLGKENERESVVVQSSKRFLWETLKVSDYASRYPALMPEYLIYLLSTLANYIITLSVTFGMVNMLPLPFLDGSELVNAVLHSFNLPFSRPWRSDAIELEVGRSALRTHQRASQRRHYMWLLNAVTLSLVGFALGGSLLLNLIDSTV</sequence>
<evidence type="ECO:0000256" key="5">
    <source>
        <dbReference type="ARBA" id="ARBA00032658"/>
    </source>
</evidence>
<dbReference type="GO" id="GO:0012505">
    <property type="term" value="C:endomembrane system"/>
    <property type="evidence" value="ECO:0007669"/>
    <property type="project" value="UniProtKB-SubCell"/>
</dbReference>
<evidence type="ECO:0000256" key="6">
    <source>
        <dbReference type="SAM" id="Phobius"/>
    </source>
</evidence>
<feature type="transmembrane region" description="Helical" evidence="6">
    <location>
        <begin position="461"/>
        <end position="484"/>
    </location>
</feature>
<keyword evidence="3 6" id="KW-1133">Transmembrane helix</keyword>
<dbReference type="PANTHER" id="PTHR13325:SF3">
    <property type="entry name" value="MEMBRANE-BOUND TRANSCRIPTION FACTOR SITE-2 PROTEASE"/>
    <property type="match status" value="1"/>
</dbReference>
<dbReference type="Proteomes" id="UP000306954">
    <property type="component" value="Unassembled WGS sequence"/>
</dbReference>
<reference evidence="8 9" key="1">
    <citation type="submission" date="2019-03" db="EMBL/GenBank/DDBJ databases">
        <title>Sequencing 23 genomes of Wallemia ichthyophaga.</title>
        <authorList>
            <person name="Gostincar C."/>
        </authorList>
    </citation>
    <scope>NUCLEOTIDE SEQUENCE [LARGE SCALE GENOMIC DNA]</scope>
    <source>
        <strain evidence="8 9">EXF-8621</strain>
    </source>
</reference>
<evidence type="ECO:0000256" key="1">
    <source>
        <dbReference type="ARBA" id="ARBA00004127"/>
    </source>
</evidence>
<feature type="transmembrane region" description="Helical" evidence="6">
    <location>
        <begin position="164"/>
        <end position="187"/>
    </location>
</feature>
<comment type="subcellular location">
    <subcellularLocation>
        <location evidence="1">Endomembrane system</location>
        <topology evidence="1">Multi-pass membrane protein</topology>
    </subcellularLocation>
</comment>
<dbReference type="GO" id="GO:1905897">
    <property type="term" value="P:regulation of response to endoplasmic reticulum stress"/>
    <property type="evidence" value="ECO:0007669"/>
    <property type="project" value="TreeGrafter"/>
</dbReference>
<dbReference type="GO" id="GO:0031293">
    <property type="term" value="P:membrane protein intracellular domain proteolysis"/>
    <property type="evidence" value="ECO:0007669"/>
    <property type="project" value="TreeGrafter"/>
</dbReference>
<evidence type="ECO:0000256" key="4">
    <source>
        <dbReference type="ARBA" id="ARBA00023136"/>
    </source>
</evidence>
<evidence type="ECO:0000313" key="8">
    <source>
        <dbReference type="EMBL" id="TIB08653.1"/>
    </source>
</evidence>
<feature type="transmembrane region" description="Helical" evidence="6">
    <location>
        <begin position="28"/>
        <end position="47"/>
    </location>
</feature>
<organism evidence="8 9">
    <name type="scientific">Wallemia ichthyophaga</name>
    <dbReference type="NCBI Taxonomy" id="245174"/>
    <lineage>
        <taxon>Eukaryota</taxon>
        <taxon>Fungi</taxon>
        <taxon>Dikarya</taxon>
        <taxon>Basidiomycota</taxon>
        <taxon>Wallemiomycotina</taxon>
        <taxon>Wallemiomycetes</taxon>
        <taxon>Wallemiales</taxon>
        <taxon>Wallemiaceae</taxon>
        <taxon>Wallemia</taxon>
    </lineage>
</organism>
<feature type="domain" description="Peptidase M50" evidence="7">
    <location>
        <begin position="105"/>
        <end position="424"/>
    </location>
</feature>
<name>A0A4T0HWG7_WALIC</name>